<dbReference type="VEuPathDB" id="TriTrypDB:TM35_000032080"/>
<keyword evidence="9" id="KW-1185">Reference proteome</keyword>
<dbReference type="RefSeq" id="XP_028886521.1">
    <property type="nucleotide sequence ID" value="XM_029021975.1"/>
</dbReference>
<dbReference type="STRING" id="67003.A0A1X0P6F8"/>
<feature type="compositionally biased region" description="Polar residues" evidence="6">
    <location>
        <begin position="228"/>
        <end position="240"/>
    </location>
</feature>
<evidence type="ECO:0000256" key="5">
    <source>
        <dbReference type="SAM" id="Coils"/>
    </source>
</evidence>
<reference evidence="8 9" key="1">
    <citation type="submission" date="2017-03" db="EMBL/GenBank/DDBJ databases">
        <title>An alternative strategy for trypanosome survival in the mammalian bloodstream revealed through genome and transcriptome analysis of the ubiquitous bovine parasite Trypanosoma (Megatrypanum) theileri.</title>
        <authorList>
            <person name="Kelly S."/>
            <person name="Ivens A."/>
            <person name="Mott A."/>
            <person name="O'Neill E."/>
            <person name="Emms D."/>
            <person name="Macleod O."/>
            <person name="Voorheis P."/>
            <person name="Matthews J."/>
            <person name="Matthews K."/>
            <person name="Carrington M."/>
        </authorList>
    </citation>
    <scope>NUCLEOTIDE SEQUENCE [LARGE SCALE GENOMIC DNA]</scope>
    <source>
        <strain evidence="8">Edinburgh</strain>
    </source>
</reference>
<feature type="region of interest" description="Disordered" evidence="6">
    <location>
        <begin position="364"/>
        <end position="401"/>
    </location>
</feature>
<evidence type="ECO:0000256" key="2">
    <source>
        <dbReference type="ARBA" id="ARBA00022692"/>
    </source>
</evidence>
<gene>
    <name evidence="8" type="ORF">TM35_000032080</name>
</gene>
<name>A0A1X0P6F8_9TRYP</name>
<dbReference type="PANTHER" id="PTHR31419">
    <property type="entry name" value="PROTEIN PIN-LIKES 2"/>
    <property type="match status" value="1"/>
</dbReference>
<dbReference type="InterPro" id="IPR039305">
    <property type="entry name" value="PILS2/6"/>
</dbReference>
<keyword evidence="2 7" id="KW-0812">Transmembrane</keyword>
<dbReference type="EMBL" id="NBCO01000003">
    <property type="protein sequence ID" value="ORC92455.1"/>
    <property type="molecule type" value="Genomic_DNA"/>
</dbReference>
<dbReference type="GO" id="GO:0055085">
    <property type="term" value="P:transmembrane transport"/>
    <property type="evidence" value="ECO:0007669"/>
    <property type="project" value="InterPro"/>
</dbReference>
<feature type="transmembrane region" description="Helical" evidence="7">
    <location>
        <begin position="40"/>
        <end position="64"/>
    </location>
</feature>
<evidence type="ECO:0000313" key="9">
    <source>
        <dbReference type="Proteomes" id="UP000192257"/>
    </source>
</evidence>
<dbReference type="PANTHER" id="PTHR31419:SF1">
    <property type="entry name" value="PROTEIN PIN-LIKES 6"/>
    <property type="match status" value="1"/>
</dbReference>
<proteinExistence type="predicted"/>
<feature type="compositionally biased region" description="Low complexity" evidence="6">
    <location>
        <begin position="270"/>
        <end position="284"/>
    </location>
</feature>
<protein>
    <submittedName>
        <fullName evidence="8">Transporter</fullName>
    </submittedName>
</protein>
<feature type="transmembrane region" description="Helical" evidence="7">
    <location>
        <begin position="422"/>
        <end position="446"/>
    </location>
</feature>
<feature type="compositionally biased region" description="Basic and acidic residues" evidence="6">
    <location>
        <begin position="241"/>
        <end position="250"/>
    </location>
</feature>
<sequence>MGTLQLITITAETVGKILLCALAGLRLSHYFVAPAKSLRGLSAISLLVFLPCLLFGNLVLRLTWSALGHYYWAPLLACVPTVLGAIGSFLFRPLLDPHWHGVLTLGCTFQNGLTFGLSIVMTLKGVAWLTPEAVERATSYIFLYNIVCSIGLWAIGEPLIKSCKKRLVQERLARRRIQQEQQQQQQEEQQEHREEISGCMDSENRIVYPYGLNNSSIEVDRTVTASDIDNNAVESTPNQNESKKERRATVEEQFVWYRPSDNAPPISFSNTTGNDNNNNNNNNNNSNTILSTLWEVLVRIPGILKSPPVCATLSAIVISLVPPLRWLAESPPGDVIIGGMKIIGAGAIPLQLLLLGCNVAGSRPPPLENKNRPTTGGKHNRDDEDNEDEEEDGDNDNTMHTVGISDGQRRCMKFFSISQPTLFAILTVSLRLVFIPLVCFVIIHFLRVGGIIPPERDFLLSVLLGTCAPSAINSSLICTMHSYKARPYAQMIFVMYVTAIGTTAFWLTFYIWYLGE</sequence>
<evidence type="ECO:0000256" key="1">
    <source>
        <dbReference type="ARBA" id="ARBA00004141"/>
    </source>
</evidence>
<dbReference type="GO" id="GO:0016020">
    <property type="term" value="C:membrane"/>
    <property type="evidence" value="ECO:0007669"/>
    <property type="project" value="UniProtKB-SubCell"/>
</dbReference>
<organism evidence="8 9">
    <name type="scientific">Trypanosoma theileri</name>
    <dbReference type="NCBI Taxonomy" id="67003"/>
    <lineage>
        <taxon>Eukaryota</taxon>
        <taxon>Discoba</taxon>
        <taxon>Euglenozoa</taxon>
        <taxon>Kinetoplastea</taxon>
        <taxon>Metakinetoplastina</taxon>
        <taxon>Trypanosomatida</taxon>
        <taxon>Trypanosomatidae</taxon>
        <taxon>Trypanosoma</taxon>
    </lineage>
</organism>
<evidence type="ECO:0000256" key="4">
    <source>
        <dbReference type="ARBA" id="ARBA00023136"/>
    </source>
</evidence>
<feature type="compositionally biased region" description="Acidic residues" evidence="6">
    <location>
        <begin position="383"/>
        <end position="395"/>
    </location>
</feature>
<feature type="coiled-coil region" evidence="5">
    <location>
        <begin position="167"/>
        <end position="195"/>
    </location>
</feature>
<dbReference type="AlphaFoldDB" id="A0A1X0P6F8"/>
<dbReference type="InterPro" id="IPR004776">
    <property type="entry name" value="Mem_transp_PIN-like"/>
</dbReference>
<feature type="transmembrane region" description="Helical" evidence="7">
    <location>
        <begin position="458"/>
        <end position="479"/>
    </location>
</feature>
<evidence type="ECO:0000256" key="6">
    <source>
        <dbReference type="SAM" id="MobiDB-lite"/>
    </source>
</evidence>
<evidence type="ECO:0000256" key="3">
    <source>
        <dbReference type="ARBA" id="ARBA00022989"/>
    </source>
</evidence>
<feature type="transmembrane region" description="Helical" evidence="7">
    <location>
        <begin position="491"/>
        <end position="513"/>
    </location>
</feature>
<feature type="transmembrane region" description="Helical" evidence="7">
    <location>
        <begin position="6"/>
        <end position="28"/>
    </location>
</feature>
<dbReference type="GeneID" id="39981755"/>
<accession>A0A1X0P6F8</accession>
<feature type="transmembrane region" description="Helical" evidence="7">
    <location>
        <begin position="137"/>
        <end position="156"/>
    </location>
</feature>
<feature type="transmembrane region" description="Helical" evidence="7">
    <location>
        <begin position="112"/>
        <end position="131"/>
    </location>
</feature>
<evidence type="ECO:0000256" key="7">
    <source>
        <dbReference type="SAM" id="Phobius"/>
    </source>
</evidence>
<keyword evidence="5" id="KW-0175">Coiled coil</keyword>
<evidence type="ECO:0000313" key="8">
    <source>
        <dbReference type="EMBL" id="ORC92455.1"/>
    </source>
</evidence>
<comment type="caution">
    <text evidence="8">The sequence shown here is derived from an EMBL/GenBank/DDBJ whole genome shotgun (WGS) entry which is preliminary data.</text>
</comment>
<dbReference type="OrthoDB" id="191139at2759"/>
<feature type="transmembrane region" description="Helical" evidence="7">
    <location>
        <begin position="70"/>
        <end position="91"/>
    </location>
</feature>
<dbReference type="Pfam" id="PF03547">
    <property type="entry name" value="Mem_trans"/>
    <property type="match status" value="1"/>
</dbReference>
<keyword evidence="4 7" id="KW-0472">Membrane</keyword>
<dbReference type="Proteomes" id="UP000192257">
    <property type="component" value="Unassembled WGS sequence"/>
</dbReference>
<comment type="subcellular location">
    <subcellularLocation>
        <location evidence="1">Membrane</location>
        <topology evidence="1">Multi-pass membrane protein</topology>
    </subcellularLocation>
</comment>
<keyword evidence="3 7" id="KW-1133">Transmembrane helix</keyword>
<feature type="region of interest" description="Disordered" evidence="6">
    <location>
        <begin position="228"/>
        <end position="284"/>
    </location>
</feature>